<dbReference type="PANTHER" id="PTHR30290">
    <property type="entry name" value="PERIPLASMIC BINDING COMPONENT OF ABC TRANSPORTER"/>
    <property type="match status" value="1"/>
</dbReference>
<evidence type="ECO:0000256" key="2">
    <source>
        <dbReference type="ARBA" id="ARBA00005695"/>
    </source>
</evidence>
<organism evidence="5 6">
    <name type="scientific">Albimonas donghaensis</name>
    <dbReference type="NCBI Taxonomy" id="356660"/>
    <lineage>
        <taxon>Bacteria</taxon>
        <taxon>Pseudomonadati</taxon>
        <taxon>Pseudomonadota</taxon>
        <taxon>Alphaproteobacteria</taxon>
        <taxon>Rhodobacterales</taxon>
        <taxon>Paracoccaceae</taxon>
        <taxon>Albimonas</taxon>
    </lineage>
</organism>
<dbReference type="GO" id="GO:1904680">
    <property type="term" value="F:peptide transmembrane transporter activity"/>
    <property type="evidence" value="ECO:0007669"/>
    <property type="project" value="TreeGrafter"/>
</dbReference>
<sequence length="515" mass="55234">MATLAGALGAPLAASAEGTLTAFTSGYRSLNPGVQSGAATGVPGSQIFAGLVLIGADYGAEPYLATGWEVSEDGLTYTFRLVEGATFHDGAPITSADVAFSLDVVKANHPFGPAMFGKVETVETPDDLTAVFKLSEPAPGLLLSLQPLLMPILPRHVYGDGQEVKKHPRNMTDVVGSGPFKVEENNPAEKLILVKNEDFFIEGRPKLDRIVFPLVKDGLTRMLMVEKGEIDYAPFSGAKPTDAERLEEAGGVTVSKDGYGAVGYIHYLEMNLRDGPFADVKVRQALAMALDTGFVARVLFGGRAEVGTGPLHTGNPFYTADVPRLEPDMEKAAAMLDEAGYPAGSGGARFGFTLDVPSWALQSHGPMAEYIRAQLGKLGVSVELRRAPDFGTWVSRISSFDYEATLNGSFNYPDPVIGVHRHFDCDNIRNVIWSNTQGYCDPAMDALLDAAAVEQDFDVRKGIYAEIQQKAVADQVFIWMPEEFTTTILGARVEGAPDGAFGPLAPWDEMTVSAE</sequence>
<evidence type="ECO:0000256" key="3">
    <source>
        <dbReference type="ARBA" id="ARBA00022729"/>
    </source>
</evidence>
<name>A0A1H2TKK4_9RHOB</name>
<feature type="domain" description="Solute-binding protein family 5" evidence="4">
    <location>
        <begin position="61"/>
        <end position="427"/>
    </location>
</feature>
<dbReference type="Gene3D" id="3.10.105.10">
    <property type="entry name" value="Dipeptide-binding Protein, Domain 3"/>
    <property type="match status" value="1"/>
</dbReference>
<comment type="subcellular location">
    <subcellularLocation>
        <location evidence="1">Periplasm</location>
    </subcellularLocation>
</comment>
<protein>
    <submittedName>
        <fullName evidence="5">Peptide/nickel transport system substrate-binding protein</fullName>
    </submittedName>
</protein>
<keyword evidence="3" id="KW-0732">Signal</keyword>
<evidence type="ECO:0000313" key="6">
    <source>
        <dbReference type="Proteomes" id="UP000199118"/>
    </source>
</evidence>
<accession>A0A1H2TKK4</accession>
<evidence type="ECO:0000259" key="4">
    <source>
        <dbReference type="Pfam" id="PF00496"/>
    </source>
</evidence>
<gene>
    <name evidence="5" type="ORF">SAMN05444336_1011028</name>
</gene>
<comment type="similarity">
    <text evidence="2">Belongs to the bacterial solute-binding protein 5 family.</text>
</comment>
<keyword evidence="6" id="KW-1185">Reference proteome</keyword>
<proteinExistence type="inferred from homology"/>
<dbReference type="AlphaFoldDB" id="A0A1H2TKK4"/>
<dbReference type="SUPFAM" id="SSF53850">
    <property type="entry name" value="Periplasmic binding protein-like II"/>
    <property type="match status" value="1"/>
</dbReference>
<dbReference type="Gene3D" id="3.40.190.10">
    <property type="entry name" value="Periplasmic binding protein-like II"/>
    <property type="match status" value="1"/>
</dbReference>
<dbReference type="InterPro" id="IPR039424">
    <property type="entry name" value="SBP_5"/>
</dbReference>
<dbReference type="PIRSF" id="PIRSF002741">
    <property type="entry name" value="MppA"/>
    <property type="match status" value="1"/>
</dbReference>
<dbReference type="InterPro" id="IPR000914">
    <property type="entry name" value="SBP_5_dom"/>
</dbReference>
<evidence type="ECO:0000256" key="1">
    <source>
        <dbReference type="ARBA" id="ARBA00004418"/>
    </source>
</evidence>
<dbReference type="InterPro" id="IPR030678">
    <property type="entry name" value="Peptide/Ni-bd"/>
</dbReference>
<dbReference type="GO" id="GO:0030288">
    <property type="term" value="C:outer membrane-bounded periplasmic space"/>
    <property type="evidence" value="ECO:0007669"/>
    <property type="project" value="UniProtKB-ARBA"/>
</dbReference>
<dbReference type="GO" id="GO:0043190">
    <property type="term" value="C:ATP-binding cassette (ABC) transporter complex"/>
    <property type="evidence" value="ECO:0007669"/>
    <property type="project" value="InterPro"/>
</dbReference>
<dbReference type="STRING" id="356660.SAMN05444336_1011028"/>
<dbReference type="GO" id="GO:0015833">
    <property type="term" value="P:peptide transport"/>
    <property type="evidence" value="ECO:0007669"/>
    <property type="project" value="TreeGrafter"/>
</dbReference>
<dbReference type="PANTHER" id="PTHR30290:SF38">
    <property type="entry name" value="D,D-DIPEPTIDE-BINDING PERIPLASMIC PROTEIN DDPA-RELATED"/>
    <property type="match status" value="1"/>
</dbReference>
<dbReference type="Proteomes" id="UP000199118">
    <property type="component" value="Unassembled WGS sequence"/>
</dbReference>
<dbReference type="EMBL" id="FNMZ01000001">
    <property type="protein sequence ID" value="SDW44431.1"/>
    <property type="molecule type" value="Genomic_DNA"/>
</dbReference>
<reference evidence="5 6" key="1">
    <citation type="submission" date="2016-10" db="EMBL/GenBank/DDBJ databases">
        <authorList>
            <person name="de Groot N.N."/>
        </authorList>
    </citation>
    <scope>NUCLEOTIDE SEQUENCE [LARGE SCALE GENOMIC DNA]</scope>
    <source>
        <strain evidence="5 6">DSM 17890</strain>
    </source>
</reference>
<evidence type="ECO:0000313" key="5">
    <source>
        <dbReference type="EMBL" id="SDW44431.1"/>
    </source>
</evidence>
<dbReference type="Pfam" id="PF00496">
    <property type="entry name" value="SBP_bac_5"/>
    <property type="match status" value="1"/>
</dbReference>